<dbReference type="Proteomes" id="UP000095286">
    <property type="component" value="Unplaced"/>
</dbReference>
<sequence length="842" mass="93884">MLVKVSLVLFVLFVGVASSVKTTCPGGRQQCPDDSTCCEMNSSSSYGCCPLPNAVCCSDKFHCCPANTRCDDESRSCLASNGTVFAATKKVRKSKTQIIVPEITSIDNIENYRKAIYGSVICPDEVSECPEANTCCELEDGSYGCCPMEDKMLNSPSIMCLSQAKKRLANSIERKEDEILTNSDNKAERGEVKYRRSARNANGRGKPELANDIRDYLQPKICVGSKYQATLPDLQSQPPARDSTHRAEQVWGLCDVPINEKYANDYMSAAIAQYEYAVDDALTLLFKSNFDITTACSKMEANTNRHIFKPFTQKERAIFEDSMRKKKERITYLKGALSKTRTSAEVIEYYYMSKKLSCKHPKTGVPCGCMSMNHSLAENMVLRNECLNCVQKLYQLTDVKESLEGKLCLVCKAVYDNTHKLRIPELPFTSESPLHGQNQKSSGDTEMIPDEETTSYTFENFYTEGPSNDGMETDLFAALDNDAILAKEVEDVMNKILDLVIEETNGGNLVLGKKATKIENVSGYSITDLSLTEVSGIPGGSEQQSVPDIVEETTGKSEPINPLTVKIEVEHNKMDTLPLSNPSSIQLYANDDSQDRETNLKDSQENSATDFKAMYGTPINPKSLHHMIAEENSQSPSTSDEALKNGVADADEEMKVETRITKENGDVFLEVRNNDSFNETLSNKQSYGYVVDTKPDLQIAQVCDNIFVGSQDVAGDLSILQKHHITNIINVSYDVMSFFPEQFRYLKISIFDREDEQLGQYIEQVNEYIFNELDINKKAKFFFHCSAGISRAPSFVAAYLILCQNYTFADALHSIKKARTNAKPNASFIEQLTKLKPGSRNT</sequence>
<protein>
    <submittedName>
        <fullName evidence="2">GRANULINS domain-containing protein</fullName>
    </submittedName>
</protein>
<proteinExistence type="predicted"/>
<accession>A0AC35TP61</accession>
<organism evidence="1 2">
    <name type="scientific">Rhabditophanes sp. KR3021</name>
    <dbReference type="NCBI Taxonomy" id="114890"/>
    <lineage>
        <taxon>Eukaryota</taxon>
        <taxon>Metazoa</taxon>
        <taxon>Ecdysozoa</taxon>
        <taxon>Nematoda</taxon>
        <taxon>Chromadorea</taxon>
        <taxon>Rhabditida</taxon>
        <taxon>Tylenchina</taxon>
        <taxon>Panagrolaimomorpha</taxon>
        <taxon>Strongyloidoidea</taxon>
        <taxon>Alloionematidae</taxon>
        <taxon>Rhabditophanes</taxon>
    </lineage>
</organism>
<dbReference type="WBParaSite" id="RSKR_0000287200.1">
    <property type="protein sequence ID" value="RSKR_0000287200.1"/>
    <property type="gene ID" value="RSKR_0000287200"/>
</dbReference>
<reference evidence="2" key="1">
    <citation type="submission" date="2016-11" db="UniProtKB">
        <authorList>
            <consortium name="WormBaseParasite"/>
        </authorList>
    </citation>
    <scope>IDENTIFICATION</scope>
    <source>
        <strain evidence="2">KR3021</strain>
    </source>
</reference>
<evidence type="ECO:0000313" key="1">
    <source>
        <dbReference type="Proteomes" id="UP000095286"/>
    </source>
</evidence>
<name>A0AC35TP61_9BILA</name>
<evidence type="ECO:0000313" key="2">
    <source>
        <dbReference type="WBParaSite" id="RSKR_0000287200.1"/>
    </source>
</evidence>